<reference evidence="1" key="1">
    <citation type="submission" date="2020-01" db="EMBL/GenBank/DDBJ databases">
        <authorList>
            <consortium name="DOE Joint Genome Institute"/>
            <person name="Haridas S."/>
            <person name="Albert R."/>
            <person name="Binder M."/>
            <person name="Bloem J."/>
            <person name="Labutti K."/>
            <person name="Salamov A."/>
            <person name="Andreopoulos B."/>
            <person name="Baker S.E."/>
            <person name="Barry K."/>
            <person name="Bills G."/>
            <person name="Bluhm B.H."/>
            <person name="Cannon C."/>
            <person name="Castanera R."/>
            <person name="Culley D.E."/>
            <person name="Daum C."/>
            <person name="Ezra D."/>
            <person name="Gonzalez J.B."/>
            <person name="Henrissat B."/>
            <person name="Kuo A."/>
            <person name="Liang C."/>
            <person name="Lipzen A."/>
            <person name="Lutzoni F."/>
            <person name="Magnuson J."/>
            <person name="Mondo S."/>
            <person name="Nolan M."/>
            <person name="Ohm R."/>
            <person name="Pangilinan J."/>
            <person name="Park H.-J."/>
            <person name="Ramirez L."/>
            <person name="Alfaro M."/>
            <person name="Sun H."/>
            <person name="Tritt A."/>
            <person name="Yoshinaga Y."/>
            <person name="Zwiers L.-H."/>
            <person name="Turgeon B.G."/>
            <person name="Goodwin S.B."/>
            <person name="Spatafora J.W."/>
            <person name="Crous P.W."/>
            <person name="Grigoriev I.V."/>
        </authorList>
    </citation>
    <scope>NUCLEOTIDE SEQUENCE</scope>
    <source>
        <strain evidence="1">P77</strain>
    </source>
</reference>
<evidence type="ECO:0000313" key="1">
    <source>
        <dbReference type="EMBL" id="KAF1832821.1"/>
    </source>
</evidence>
<dbReference type="EMBL" id="ML975330">
    <property type="protein sequence ID" value="KAF1832821.1"/>
    <property type="molecule type" value="Genomic_DNA"/>
</dbReference>
<proteinExistence type="predicted"/>
<sequence length="222" mass="24194">MPVANLVGANCVPPLHRPLISATTGPQRAGPLLVYLARHHIWRSQVSHQACSTVDSRVNVPFALGLCDASGHGASCCRACGDGEALQRDGETTRYHTNTNNRAATQPPRTSGAGRAIVIFTRWDRKAVIGNGACVFLSPRTQVEKRPSRFQNVFTSARHLRGTITRTARVSDPQHLWQTGLRRCTSLSPLSQPCIYPLYTFYSVKNFAIRGTSSPPSGPCMV</sequence>
<protein>
    <submittedName>
        <fullName evidence="1">Uncharacterized protein</fullName>
    </submittedName>
</protein>
<name>A0A6A5K8S8_9PLEO</name>
<gene>
    <name evidence="1" type="ORF">BDW02DRAFT_408258</name>
</gene>
<keyword evidence="2" id="KW-1185">Reference proteome</keyword>
<evidence type="ECO:0000313" key="2">
    <source>
        <dbReference type="Proteomes" id="UP000800040"/>
    </source>
</evidence>
<accession>A0A6A5K8S8</accession>
<dbReference type="Proteomes" id="UP000800040">
    <property type="component" value="Unassembled WGS sequence"/>
</dbReference>
<dbReference type="AlphaFoldDB" id="A0A6A5K8S8"/>
<organism evidence="1 2">
    <name type="scientific">Decorospora gaudefroyi</name>
    <dbReference type="NCBI Taxonomy" id="184978"/>
    <lineage>
        <taxon>Eukaryota</taxon>
        <taxon>Fungi</taxon>
        <taxon>Dikarya</taxon>
        <taxon>Ascomycota</taxon>
        <taxon>Pezizomycotina</taxon>
        <taxon>Dothideomycetes</taxon>
        <taxon>Pleosporomycetidae</taxon>
        <taxon>Pleosporales</taxon>
        <taxon>Pleosporineae</taxon>
        <taxon>Pleosporaceae</taxon>
        <taxon>Decorospora</taxon>
    </lineage>
</organism>